<sequence>MAQPALAAALDHGAQPENRLVDADAALLAAVLSKTSARPAKPAPRAQAEAAAPVIWNLPGFEGKCRVTTNFGELPVEALRRRDMVKTLSGAYREVKRVDAIRLDADFMERHPAAQPVMIRARAADGLVPARNMLVSPAQKLWLPKQGQRAGAKTALQLEGTPNVLRAHRTEITYYRFHLGEEETVAVEGAWFCTAPY</sequence>
<dbReference type="AlphaFoldDB" id="A0A8J3H3P7"/>
<proteinExistence type="predicted"/>
<dbReference type="RefSeq" id="WP_189682815.1">
    <property type="nucleotide sequence ID" value="NZ_BNCJ01000032.1"/>
</dbReference>
<evidence type="ECO:0000259" key="1">
    <source>
        <dbReference type="Pfam" id="PF13403"/>
    </source>
</evidence>
<accession>A0A8J3H3P7</accession>
<feature type="domain" description="Hedgehog/Intein (Hint)" evidence="1">
    <location>
        <begin position="60"/>
        <end position="192"/>
    </location>
</feature>
<reference evidence="2" key="2">
    <citation type="submission" date="2020-09" db="EMBL/GenBank/DDBJ databases">
        <authorList>
            <person name="Sun Q."/>
            <person name="Kim S."/>
        </authorList>
    </citation>
    <scope>NUCLEOTIDE SEQUENCE</scope>
    <source>
        <strain evidence="2">KCTC 42650</strain>
    </source>
</reference>
<evidence type="ECO:0000313" key="3">
    <source>
        <dbReference type="Proteomes" id="UP000626220"/>
    </source>
</evidence>
<keyword evidence="3" id="KW-1185">Reference proteome</keyword>
<dbReference type="Pfam" id="PF13403">
    <property type="entry name" value="Hint_2"/>
    <property type="match status" value="1"/>
</dbReference>
<name>A0A8J3H3P7_9RHOB</name>
<dbReference type="EMBL" id="BNCJ01000032">
    <property type="protein sequence ID" value="GHF72708.1"/>
    <property type="molecule type" value="Genomic_DNA"/>
</dbReference>
<gene>
    <name evidence="2" type="ORF">GCM10017056_49540</name>
</gene>
<dbReference type="Proteomes" id="UP000626220">
    <property type="component" value="Unassembled WGS sequence"/>
</dbReference>
<reference evidence="2" key="1">
    <citation type="journal article" date="2014" name="Int. J. Syst. Evol. Microbiol.">
        <title>Complete genome sequence of Corynebacterium casei LMG S-19264T (=DSM 44701T), isolated from a smear-ripened cheese.</title>
        <authorList>
            <consortium name="US DOE Joint Genome Institute (JGI-PGF)"/>
            <person name="Walter F."/>
            <person name="Albersmeier A."/>
            <person name="Kalinowski J."/>
            <person name="Ruckert C."/>
        </authorList>
    </citation>
    <scope>NUCLEOTIDE SEQUENCE</scope>
    <source>
        <strain evidence="2">KCTC 42650</strain>
    </source>
</reference>
<evidence type="ECO:0000313" key="2">
    <source>
        <dbReference type="EMBL" id="GHF72708.1"/>
    </source>
</evidence>
<comment type="caution">
    <text evidence="2">The sequence shown here is derived from an EMBL/GenBank/DDBJ whole genome shotgun (WGS) entry which is preliminary data.</text>
</comment>
<protein>
    <recommendedName>
        <fullName evidence="1">Hedgehog/Intein (Hint) domain-containing protein</fullName>
    </recommendedName>
</protein>
<dbReference type="InterPro" id="IPR028992">
    <property type="entry name" value="Hedgehog/Intein_dom"/>
</dbReference>
<organism evidence="2 3">
    <name type="scientific">Seohaeicola zhoushanensis</name>
    <dbReference type="NCBI Taxonomy" id="1569283"/>
    <lineage>
        <taxon>Bacteria</taxon>
        <taxon>Pseudomonadati</taxon>
        <taxon>Pseudomonadota</taxon>
        <taxon>Alphaproteobacteria</taxon>
        <taxon>Rhodobacterales</taxon>
        <taxon>Roseobacteraceae</taxon>
        <taxon>Seohaeicola</taxon>
    </lineage>
</organism>